<dbReference type="SUPFAM" id="SSF88659">
    <property type="entry name" value="Sigma3 and sigma4 domains of RNA polymerase sigma factors"/>
    <property type="match status" value="1"/>
</dbReference>
<dbReference type="InterPro" id="IPR039425">
    <property type="entry name" value="RNA_pol_sigma-70-like"/>
</dbReference>
<evidence type="ECO:0000256" key="4">
    <source>
        <dbReference type="ARBA" id="ARBA00023163"/>
    </source>
</evidence>
<evidence type="ECO:0000313" key="9">
    <source>
        <dbReference type="Proteomes" id="UP000681317"/>
    </source>
</evidence>
<sequence length="194" mass="22048">MPRPVPEGETHRIAMDDVDLLGLVAMEDMHAFEALYRAYAPRLRRFLRGVLRQHALVDEVLDDTMLVAWRKAHTFDASSQVSTWLFAIAYRQAMKAVRRSDMPLPDPRDEPRAPSDTEPDGTMQRHQLRARLDATIAQLTPEHRAVIELTYFHGHGCKEIAEIVGCPVATVKTRMFYARRRMKTLLGDAGAEAL</sequence>
<dbReference type="InterPro" id="IPR013249">
    <property type="entry name" value="RNA_pol_sigma70_r4_t2"/>
</dbReference>
<gene>
    <name evidence="8" type="primary">rpoE_2</name>
    <name evidence="8" type="ORF">LYSCAS_16580</name>
</gene>
<feature type="domain" description="RNA polymerase sigma factor 70 region 4 type 2" evidence="7">
    <location>
        <begin position="130"/>
        <end position="182"/>
    </location>
</feature>
<feature type="compositionally biased region" description="Basic and acidic residues" evidence="5">
    <location>
        <begin position="99"/>
        <end position="115"/>
    </location>
</feature>
<accession>A0ABM7Q5M4</accession>
<keyword evidence="4" id="KW-0804">Transcription</keyword>
<keyword evidence="3" id="KW-0731">Sigma factor</keyword>
<dbReference type="SUPFAM" id="SSF88946">
    <property type="entry name" value="Sigma2 domain of RNA polymerase sigma factors"/>
    <property type="match status" value="1"/>
</dbReference>
<dbReference type="Proteomes" id="UP000681317">
    <property type="component" value="Chromosome"/>
</dbReference>
<dbReference type="Pfam" id="PF04542">
    <property type="entry name" value="Sigma70_r2"/>
    <property type="match status" value="1"/>
</dbReference>
<evidence type="ECO:0000256" key="5">
    <source>
        <dbReference type="SAM" id="MobiDB-lite"/>
    </source>
</evidence>
<keyword evidence="8" id="KW-0240">DNA-directed RNA polymerase</keyword>
<dbReference type="Gene3D" id="1.10.1740.10">
    <property type="match status" value="1"/>
</dbReference>
<organism evidence="8 9">
    <name type="scientific">Noviluteimonas caseinilytica</name>
    <dbReference type="NCBI Taxonomy" id="2675101"/>
    <lineage>
        <taxon>Bacteria</taxon>
        <taxon>Pseudomonadati</taxon>
        <taxon>Pseudomonadota</taxon>
        <taxon>Gammaproteobacteria</taxon>
        <taxon>Lysobacterales</taxon>
        <taxon>Lysobacteraceae</taxon>
        <taxon>Noviluteimonas</taxon>
    </lineage>
</organism>
<evidence type="ECO:0000256" key="2">
    <source>
        <dbReference type="ARBA" id="ARBA00023015"/>
    </source>
</evidence>
<dbReference type="PANTHER" id="PTHR43133">
    <property type="entry name" value="RNA POLYMERASE ECF-TYPE SIGMA FACTO"/>
    <property type="match status" value="1"/>
</dbReference>
<dbReference type="NCBIfam" id="TIGR02937">
    <property type="entry name" value="sigma70-ECF"/>
    <property type="match status" value="1"/>
</dbReference>
<comment type="similarity">
    <text evidence="1">Belongs to the sigma-70 factor family. ECF subfamily.</text>
</comment>
<feature type="domain" description="RNA polymerase sigma-70 region 2" evidence="6">
    <location>
        <begin position="35"/>
        <end position="100"/>
    </location>
</feature>
<evidence type="ECO:0000259" key="7">
    <source>
        <dbReference type="Pfam" id="PF08281"/>
    </source>
</evidence>
<protein>
    <submittedName>
        <fullName evidence="8">DNA-directed RNA polymerase sigma-70 factor</fullName>
    </submittedName>
</protein>
<dbReference type="PANTHER" id="PTHR43133:SF32">
    <property type="entry name" value="BLR3042 PROTEIN"/>
    <property type="match status" value="1"/>
</dbReference>
<keyword evidence="9" id="KW-1185">Reference proteome</keyword>
<evidence type="ECO:0000256" key="1">
    <source>
        <dbReference type="ARBA" id="ARBA00010641"/>
    </source>
</evidence>
<evidence type="ECO:0000259" key="6">
    <source>
        <dbReference type="Pfam" id="PF04542"/>
    </source>
</evidence>
<dbReference type="InterPro" id="IPR013325">
    <property type="entry name" value="RNA_pol_sigma_r2"/>
</dbReference>
<dbReference type="InterPro" id="IPR036388">
    <property type="entry name" value="WH-like_DNA-bd_sf"/>
</dbReference>
<evidence type="ECO:0000313" key="8">
    <source>
        <dbReference type="EMBL" id="BCT92634.1"/>
    </source>
</evidence>
<dbReference type="CDD" id="cd06171">
    <property type="entry name" value="Sigma70_r4"/>
    <property type="match status" value="1"/>
</dbReference>
<feature type="region of interest" description="Disordered" evidence="5">
    <location>
        <begin position="99"/>
        <end position="124"/>
    </location>
</feature>
<dbReference type="EMBL" id="AP024545">
    <property type="protein sequence ID" value="BCT92634.1"/>
    <property type="molecule type" value="Genomic_DNA"/>
</dbReference>
<dbReference type="Gene3D" id="1.10.10.10">
    <property type="entry name" value="Winged helix-like DNA-binding domain superfamily/Winged helix DNA-binding domain"/>
    <property type="match status" value="1"/>
</dbReference>
<dbReference type="Pfam" id="PF08281">
    <property type="entry name" value="Sigma70_r4_2"/>
    <property type="match status" value="1"/>
</dbReference>
<dbReference type="InterPro" id="IPR014284">
    <property type="entry name" value="RNA_pol_sigma-70_dom"/>
</dbReference>
<keyword evidence="2" id="KW-0805">Transcription regulation</keyword>
<name>A0ABM7Q5M4_9GAMM</name>
<dbReference type="GO" id="GO:0000428">
    <property type="term" value="C:DNA-directed RNA polymerase complex"/>
    <property type="evidence" value="ECO:0007669"/>
    <property type="project" value="UniProtKB-KW"/>
</dbReference>
<proteinExistence type="inferred from homology"/>
<dbReference type="InterPro" id="IPR013324">
    <property type="entry name" value="RNA_pol_sigma_r3/r4-like"/>
</dbReference>
<dbReference type="InterPro" id="IPR007627">
    <property type="entry name" value="RNA_pol_sigma70_r2"/>
</dbReference>
<dbReference type="RefSeq" id="WP_213433449.1">
    <property type="nucleotide sequence ID" value="NZ_AP024545.1"/>
</dbReference>
<evidence type="ECO:0000256" key="3">
    <source>
        <dbReference type="ARBA" id="ARBA00023082"/>
    </source>
</evidence>
<reference evidence="8 9" key="1">
    <citation type="submission" date="2021-03" db="EMBL/GenBank/DDBJ databases">
        <title>Complete Genome Sequences of Two Lysobacter Strains Isolated from Sea Water (Lysobacter caseinilyticus) and Soil (Lysobacter helvus) in South Korea.</title>
        <authorList>
            <person name="Watanabe Y."/>
            <person name="Arakawa K."/>
        </authorList>
    </citation>
    <scope>NUCLEOTIDE SEQUENCE [LARGE SCALE GENOMIC DNA]</scope>
    <source>
        <strain evidence="8 9">KVB24</strain>
    </source>
</reference>